<gene>
    <name evidence="4" type="ORF">dsat_1855</name>
</gene>
<evidence type="ECO:0000313" key="4">
    <source>
        <dbReference type="EMBL" id="EPR35751.1"/>
    </source>
</evidence>
<name>S7TGA2_9BACT</name>
<feature type="transmembrane region" description="Helical" evidence="1">
    <location>
        <begin position="46"/>
        <end position="72"/>
    </location>
</feature>
<proteinExistence type="predicted"/>
<keyword evidence="1" id="KW-1133">Transmembrane helix</keyword>
<dbReference type="SUPFAM" id="SSF109604">
    <property type="entry name" value="HD-domain/PDEase-like"/>
    <property type="match status" value="1"/>
</dbReference>
<dbReference type="Gene3D" id="1.10.3210.10">
    <property type="entry name" value="Hypothetical protein af1432"/>
    <property type="match status" value="1"/>
</dbReference>
<dbReference type="EMBL" id="ATHI01000002">
    <property type="protein sequence ID" value="EPR35751.1"/>
    <property type="molecule type" value="Genomic_DNA"/>
</dbReference>
<dbReference type="InterPro" id="IPR006674">
    <property type="entry name" value="HD_domain"/>
</dbReference>
<keyword evidence="1" id="KW-0472">Membrane</keyword>
<accession>S7TGA2</accession>
<feature type="domain" description="HD" evidence="2">
    <location>
        <begin position="149"/>
        <end position="272"/>
    </location>
</feature>
<dbReference type="AlphaFoldDB" id="S7TGA2"/>
<dbReference type="GO" id="GO:0016787">
    <property type="term" value="F:hydrolase activity"/>
    <property type="evidence" value="ECO:0007669"/>
    <property type="project" value="UniProtKB-KW"/>
</dbReference>
<keyword evidence="1" id="KW-0812">Transmembrane</keyword>
<evidence type="ECO:0000259" key="2">
    <source>
        <dbReference type="PROSITE" id="PS51831"/>
    </source>
</evidence>
<dbReference type="eggNOG" id="COG3437">
    <property type="taxonomic scope" value="Bacteria"/>
</dbReference>
<evidence type="ECO:0000313" key="5">
    <source>
        <dbReference type="Proteomes" id="UP000014975"/>
    </source>
</evidence>
<dbReference type="STRING" id="1121439.dsat_1855"/>
<reference evidence="4 5" key="1">
    <citation type="journal article" date="2013" name="Genome Announc.">
        <title>Draft genome sequences for three mercury-methylating, sulfate-reducing bacteria.</title>
        <authorList>
            <person name="Brown S.D."/>
            <person name="Hurt R.A.Jr."/>
            <person name="Gilmour C.C."/>
            <person name="Elias D.A."/>
        </authorList>
    </citation>
    <scope>NUCLEOTIDE SEQUENCE [LARGE SCALE GENOMIC DNA]</scope>
    <source>
        <strain evidence="4 5">DSM 16529</strain>
    </source>
</reference>
<dbReference type="NCBIfam" id="TIGR00277">
    <property type="entry name" value="HDIG"/>
    <property type="match status" value="1"/>
</dbReference>
<dbReference type="PANTHER" id="PTHR43155">
    <property type="entry name" value="CYCLIC DI-GMP PHOSPHODIESTERASE PA4108-RELATED"/>
    <property type="match status" value="1"/>
</dbReference>
<dbReference type="SMART" id="SM00471">
    <property type="entry name" value="HDc"/>
    <property type="match status" value="1"/>
</dbReference>
<dbReference type="InterPro" id="IPR003607">
    <property type="entry name" value="HD/PDEase_dom"/>
</dbReference>
<keyword evidence="4" id="KW-0378">Hydrolase</keyword>
<evidence type="ECO:0000256" key="1">
    <source>
        <dbReference type="SAM" id="Phobius"/>
    </source>
</evidence>
<organism evidence="4 5">
    <name type="scientific">Alkalidesulfovibrio alkalitolerans DSM 16529</name>
    <dbReference type="NCBI Taxonomy" id="1121439"/>
    <lineage>
        <taxon>Bacteria</taxon>
        <taxon>Pseudomonadati</taxon>
        <taxon>Thermodesulfobacteriota</taxon>
        <taxon>Desulfovibrionia</taxon>
        <taxon>Desulfovibrionales</taxon>
        <taxon>Desulfovibrionaceae</taxon>
        <taxon>Alkalidesulfovibrio</taxon>
    </lineage>
</organism>
<dbReference type="InterPro" id="IPR037522">
    <property type="entry name" value="HD_GYP_dom"/>
</dbReference>
<dbReference type="Proteomes" id="UP000014975">
    <property type="component" value="Unassembled WGS sequence"/>
</dbReference>
<dbReference type="PROSITE" id="PS51832">
    <property type="entry name" value="HD_GYP"/>
    <property type="match status" value="1"/>
</dbReference>
<keyword evidence="5" id="KW-1185">Reference proteome</keyword>
<dbReference type="InterPro" id="IPR006675">
    <property type="entry name" value="HDIG_dom"/>
</dbReference>
<feature type="transmembrane region" description="Helical" evidence="1">
    <location>
        <begin position="16"/>
        <end position="34"/>
    </location>
</feature>
<evidence type="ECO:0000259" key="3">
    <source>
        <dbReference type="PROSITE" id="PS51832"/>
    </source>
</evidence>
<sequence length="345" mass="37432">MGRGAFAFARENIGNVAKATAIVCLILLVREIVVGTGGIKYAYSHLLYVPIILGGFLWGIVGGVTLAVLAGIAAAGIPIDTATGEVQETANWLLRAVIFVLVGGLNGLLMGVKDAYIRRVKQMLGEACSLLSNVFGGFSTAISSKDTYTGNHCQRVAHNAYSIGRQLGLPERESQRLYWAGLLHDVGKIGVPDSILNKPGKLTDAEFNAIRKHSKEGCDLVNSIAESLEGIAKGIRHHHERWDGKGYPDRAKGEDIHIFGRIIAVADVFEALTTKRPYRDAMPVEAALQEIRKGRGTHFDPLVVDAFLSAYKSGQIWVGENKAAWCVLPSNVDEEMVKGCLHCRW</sequence>
<dbReference type="CDD" id="cd00077">
    <property type="entry name" value="HDc"/>
    <property type="match status" value="1"/>
</dbReference>
<feature type="transmembrane region" description="Helical" evidence="1">
    <location>
        <begin position="92"/>
        <end position="112"/>
    </location>
</feature>
<dbReference type="PATRIC" id="fig|1121439.3.peg.241"/>
<comment type="caution">
    <text evidence="4">The sequence shown here is derived from an EMBL/GenBank/DDBJ whole genome shotgun (WGS) entry which is preliminary data.</text>
</comment>
<protein>
    <submittedName>
        <fullName evidence="4">Metal dependent phosphohydrolase</fullName>
    </submittedName>
</protein>
<dbReference type="Pfam" id="PF13487">
    <property type="entry name" value="HD_5"/>
    <property type="match status" value="1"/>
</dbReference>
<feature type="domain" description="HD-GYP" evidence="3">
    <location>
        <begin position="127"/>
        <end position="323"/>
    </location>
</feature>
<dbReference type="PROSITE" id="PS51831">
    <property type="entry name" value="HD"/>
    <property type="match status" value="1"/>
</dbReference>